<dbReference type="Proteomes" id="UP000035268">
    <property type="component" value="Chromosome"/>
</dbReference>
<evidence type="ECO:0000313" key="1">
    <source>
        <dbReference type="EMBL" id="AKJ64784.1"/>
    </source>
</evidence>
<protein>
    <submittedName>
        <fullName evidence="1">Uncharacterized protein</fullName>
    </submittedName>
</protein>
<dbReference type="EMBL" id="CP010904">
    <property type="protein sequence ID" value="AKJ64784.1"/>
    <property type="molecule type" value="Genomic_DNA"/>
</dbReference>
<dbReference type="AlphaFoldDB" id="A0A0G3EKT3"/>
<dbReference type="RefSeq" id="WP_052882079.1">
    <property type="nucleotide sequence ID" value="NZ_CP010904.1"/>
</dbReference>
<dbReference type="STRING" id="1307763.L21SP4_01539"/>
<reference evidence="1 2" key="2">
    <citation type="journal article" date="2016" name="ISME J.">
        <title>Characterization of the first cultured representative of Verrucomicrobia subdivision 5 indicates the proposal of a novel phylum.</title>
        <authorList>
            <person name="Spring S."/>
            <person name="Bunk B."/>
            <person name="Sproer C."/>
            <person name="Schumann P."/>
            <person name="Rohde M."/>
            <person name="Tindall B.J."/>
            <person name="Klenk H.P."/>
        </authorList>
    </citation>
    <scope>NUCLEOTIDE SEQUENCE [LARGE SCALE GENOMIC DNA]</scope>
    <source>
        <strain evidence="1 2">L21-Fru-AB</strain>
    </source>
</reference>
<accession>A0A0G3EKT3</accession>
<reference evidence="2" key="1">
    <citation type="submission" date="2015-02" db="EMBL/GenBank/DDBJ databases">
        <title>Description and complete genome sequence of the first cultured representative of the subdivision 5 of the Verrucomicrobia phylum.</title>
        <authorList>
            <person name="Spring S."/>
            <person name="Bunk B."/>
            <person name="Sproer C."/>
            <person name="Klenk H.-P."/>
        </authorList>
    </citation>
    <scope>NUCLEOTIDE SEQUENCE [LARGE SCALE GENOMIC DNA]</scope>
    <source>
        <strain evidence="2">L21-Fru-AB</strain>
    </source>
</reference>
<dbReference type="OrthoDB" id="232531at2"/>
<gene>
    <name evidence="1" type="ORF">L21SP4_01539</name>
</gene>
<proteinExistence type="predicted"/>
<sequence>MAQQFNPKRVLRQISNPLLKDFFEQQGHPLDVEWDQLSNTQMDDVFDAWQRLPDADRKAIEIAFHDVHEMANEDGTRVIIEEGQYHGEDLSPLLEPMESRYDKALWTFMNRPAVWDAGVRFAKADTLWGGRSWVKRGNMPCADPKSDGEALREFQEAMSAFYRDRQGRGHHCKVEHFPRGGDLHYYFVYLSDYADTYINFDDAGHFQRTPERRAFEIVFAYDKDTCTLEMYAKGGKKVVEPLQRIFSRIILDEPLPAEEPGVHPYQLDGLMDRNFTFQTDPEDGIEQVTLRAMRLSILGRKRGRITLEPDPEDGRDRIYEMLEDDLNRRRLPKSILHVTKATINFKLNGNGHGRSLTFDVTYPNGCSLKSKREDQRLLGEKYLKRWEIDVA</sequence>
<evidence type="ECO:0000313" key="2">
    <source>
        <dbReference type="Proteomes" id="UP000035268"/>
    </source>
</evidence>
<name>A0A0G3EKT3_9BACT</name>
<keyword evidence="2" id="KW-1185">Reference proteome</keyword>
<organism evidence="1 2">
    <name type="scientific">Kiritimatiella glycovorans</name>
    <dbReference type="NCBI Taxonomy" id="1307763"/>
    <lineage>
        <taxon>Bacteria</taxon>
        <taxon>Pseudomonadati</taxon>
        <taxon>Kiritimatiellota</taxon>
        <taxon>Kiritimatiellia</taxon>
        <taxon>Kiritimatiellales</taxon>
        <taxon>Kiritimatiellaceae</taxon>
        <taxon>Kiritimatiella</taxon>
    </lineage>
</organism>
<dbReference type="KEGG" id="vbl:L21SP4_01539"/>